<dbReference type="InterPro" id="IPR029058">
    <property type="entry name" value="AB_hydrolase_fold"/>
</dbReference>
<feature type="chain" id="PRO_5038427331" description="DUF1023 domain-containing protein" evidence="1">
    <location>
        <begin position="20"/>
        <end position="306"/>
    </location>
</feature>
<dbReference type="SUPFAM" id="SSF53474">
    <property type="entry name" value="alpha/beta-Hydrolases"/>
    <property type="match status" value="1"/>
</dbReference>
<dbReference type="InterPro" id="IPR010427">
    <property type="entry name" value="DUF1023"/>
</dbReference>
<gene>
    <name evidence="3" type="ORF">Amac_047880</name>
</gene>
<evidence type="ECO:0000313" key="3">
    <source>
        <dbReference type="EMBL" id="GES11191.1"/>
    </source>
</evidence>
<proteinExistence type="predicted"/>
<evidence type="ECO:0000259" key="2">
    <source>
        <dbReference type="Pfam" id="PF06259"/>
    </source>
</evidence>
<dbReference type="AlphaFoldDB" id="A0A5M3WV59"/>
<accession>A0A5M3WV59</accession>
<dbReference type="Pfam" id="PF06259">
    <property type="entry name" value="Abhydrolase_8"/>
    <property type="match status" value="1"/>
</dbReference>
<dbReference type="EMBL" id="BLAE01000027">
    <property type="protein sequence ID" value="GES11191.1"/>
    <property type="molecule type" value="Genomic_DNA"/>
</dbReference>
<comment type="caution">
    <text evidence="3">The sequence shown here is derived from an EMBL/GenBank/DDBJ whole genome shotgun (WGS) entry which is preliminary data.</text>
</comment>
<name>A0A5M3WV59_9ACTN</name>
<evidence type="ECO:0000256" key="1">
    <source>
        <dbReference type="SAM" id="SignalP"/>
    </source>
</evidence>
<dbReference type="Gene3D" id="3.40.50.1820">
    <property type="entry name" value="alpha/beta hydrolase"/>
    <property type="match status" value="1"/>
</dbReference>
<protein>
    <recommendedName>
        <fullName evidence="2">DUF1023 domain-containing protein</fullName>
    </recommendedName>
</protein>
<organism evidence="3 4">
    <name type="scientific">Acrocarpospora macrocephala</name>
    <dbReference type="NCBI Taxonomy" id="150177"/>
    <lineage>
        <taxon>Bacteria</taxon>
        <taxon>Bacillati</taxon>
        <taxon>Actinomycetota</taxon>
        <taxon>Actinomycetes</taxon>
        <taxon>Streptosporangiales</taxon>
        <taxon>Streptosporangiaceae</taxon>
        <taxon>Acrocarpospora</taxon>
    </lineage>
</organism>
<keyword evidence="4" id="KW-1185">Reference proteome</keyword>
<reference evidence="3 4" key="1">
    <citation type="submission" date="2019-10" db="EMBL/GenBank/DDBJ databases">
        <title>Whole genome shotgun sequence of Acrocarpospora macrocephala NBRC 16266.</title>
        <authorList>
            <person name="Ichikawa N."/>
            <person name="Kimura A."/>
            <person name="Kitahashi Y."/>
            <person name="Komaki H."/>
            <person name="Oguchi A."/>
        </authorList>
    </citation>
    <scope>NUCLEOTIDE SEQUENCE [LARGE SCALE GENOMIC DNA]</scope>
    <source>
        <strain evidence="3 4">NBRC 16266</strain>
    </source>
</reference>
<sequence>MASHLRSILLSTLVTASLAGPVSGAARPSAVPAPAPAAFPPLRVATLAERYATSRDGIRAAERMAAGHGHRWRAAMLRAMADPARQFLSFDGRDGGRAVEVFGDLSQAERIAVLVPGSDTNLDKYGLLRGGSLRLRQALGDRSAVIAWLGYATPSTVSADALTTGRAAQAAPDLRAFVRELRSAKPAARISVVCHSYGSVVCGQAASGLDVTDIVLYGSPGVCVDNAAALHTRATVWAGRSSDDWVAGVPFAAVVFGTDPVSPEFGARVFAAGDGGHSDYLRPGVALENVARIVSGQAPSEEGRRA</sequence>
<feature type="signal peptide" evidence="1">
    <location>
        <begin position="1"/>
        <end position="19"/>
    </location>
</feature>
<keyword evidence="1" id="KW-0732">Signal</keyword>
<evidence type="ECO:0000313" key="4">
    <source>
        <dbReference type="Proteomes" id="UP000331127"/>
    </source>
</evidence>
<feature type="domain" description="DUF1023" evidence="2">
    <location>
        <begin position="91"/>
        <end position="250"/>
    </location>
</feature>
<dbReference type="Proteomes" id="UP000331127">
    <property type="component" value="Unassembled WGS sequence"/>
</dbReference>
<dbReference type="RefSeq" id="WP_218041247.1">
    <property type="nucleotide sequence ID" value="NZ_BAAAHL010000018.1"/>
</dbReference>